<accession>A0A8B8END1</accession>
<evidence type="ECO:0000256" key="1">
    <source>
        <dbReference type="PROSITE-ProRule" id="PRU00122"/>
    </source>
</evidence>
<dbReference type="AlphaFoldDB" id="A0A8B8END1"/>
<dbReference type="PANTHER" id="PTHR15036:SF85">
    <property type="entry name" value="SP2353, ISOFORM A"/>
    <property type="match status" value="1"/>
</dbReference>
<evidence type="ECO:0000313" key="7">
    <source>
        <dbReference type="RefSeq" id="XP_022341551.1"/>
    </source>
</evidence>
<gene>
    <name evidence="5" type="primary">LOC111135562</name>
    <name evidence="6 7" type="synonym">LOC111135617</name>
</gene>
<evidence type="ECO:0000313" key="4">
    <source>
        <dbReference type="Proteomes" id="UP000694844"/>
    </source>
</evidence>
<dbReference type="Proteomes" id="UP000694844">
    <property type="component" value="Chromosome 5"/>
</dbReference>
<dbReference type="PROSITE" id="PS50025">
    <property type="entry name" value="LAM_G_DOMAIN"/>
    <property type="match status" value="1"/>
</dbReference>
<keyword evidence="2" id="KW-0732">Signal</keyword>
<evidence type="ECO:0000313" key="5">
    <source>
        <dbReference type="RefSeq" id="XP_022341431.1"/>
    </source>
</evidence>
<dbReference type="SMART" id="SM00282">
    <property type="entry name" value="LamG"/>
    <property type="match status" value="1"/>
</dbReference>
<dbReference type="RefSeq" id="XP_022341431.1">
    <property type="nucleotide sequence ID" value="XM_022485723.1"/>
</dbReference>
<feature type="domain" description="Laminin G" evidence="3">
    <location>
        <begin position="49"/>
        <end position="221"/>
    </location>
</feature>
<dbReference type="PANTHER" id="PTHR15036">
    <property type="entry name" value="PIKACHURIN-LIKE PROTEIN"/>
    <property type="match status" value="1"/>
</dbReference>
<dbReference type="KEGG" id="cvn:111135617"/>
<sequence>MNLPAFMEGIAREIAVLLTFLIMCFTKGQEATTTFGMCSSGMNILASEGVYIEPIAKSSVRLHNLHKPFEDGHILSFEMNATSANGVVFYMASRHHNPNKSEFIALEVVDSYFRYHIKCSHLNAMLTVPRIVADDKRFHKISFQRTRSRGKLMIDGRHFFKNFRVECRGFRSIVFGGLLPEDREHTNPLQKYESHFEGCIRNVDTSTGVTDEPRYRAVSQCHNT</sequence>
<name>A0A8B8END1_CRAVI</name>
<evidence type="ECO:0000256" key="2">
    <source>
        <dbReference type="SAM" id="SignalP"/>
    </source>
</evidence>
<reference evidence="5 6" key="1">
    <citation type="submission" date="2025-04" db="UniProtKB">
        <authorList>
            <consortium name="RefSeq"/>
        </authorList>
    </citation>
    <scope>IDENTIFICATION</scope>
    <source>
        <tissue evidence="5 6">Whole sample</tissue>
    </source>
</reference>
<proteinExistence type="predicted"/>
<feature type="chain" id="PRO_5044666482" evidence="2">
    <location>
        <begin position="32"/>
        <end position="224"/>
    </location>
</feature>
<dbReference type="GeneID" id="111135562"/>
<dbReference type="OrthoDB" id="6275838at2759"/>
<dbReference type="Pfam" id="PF02210">
    <property type="entry name" value="Laminin_G_2"/>
    <property type="match status" value="1"/>
</dbReference>
<dbReference type="InterPro" id="IPR013320">
    <property type="entry name" value="ConA-like_dom_sf"/>
</dbReference>
<dbReference type="GO" id="GO:0016020">
    <property type="term" value="C:membrane"/>
    <property type="evidence" value="ECO:0007669"/>
    <property type="project" value="UniProtKB-SubCell"/>
</dbReference>
<dbReference type="SUPFAM" id="SSF49899">
    <property type="entry name" value="Concanavalin A-like lectins/glucanases"/>
    <property type="match status" value="1"/>
</dbReference>
<dbReference type="InterPro" id="IPR001791">
    <property type="entry name" value="Laminin_G"/>
</dbReference>
<evidence type="ECO:0000259" key="3">
    <source>
        <dbReference type="PROSITE" id="PS50025"/>
    </source>
</evidence>
<dbReference type="CDD" id="cd00110">
    <property type="entry name" value="LamG"/>
    <property type="match status" value="1"/>
</dbReference>
<organism evidence="4 5">
    <name type="scientific">Crassostrea virginica</name>
    <name type="common">Eastern oyster</name>
    <dbReference type="NCBI Taxonomy" id="6565"/>
    <lineage>
        <taxon>Eukaryota</taxon>
        <taxon>Metazoa</taxon>
        <taxon>Spiralia</taxon>
        <taxon>Lophotrochozoa</taxon>
        <taxon>Mollusca</taxon>
        <taxon>Bivalvia</taxon>
        <taxon>Autobranchia</taxon>
        <taxon>Pteriomorphia</taxon>
        <taxon>Ostreida</taxon>
        <taxon>Ostreoidea</taxon>
        <taxon>Ostreidae</taxon>
        <taxon>Crassostrea</taxon>
    </lineage>
</organism>
<evidence type="ECO:0000313" key="6">
    <source>
        <dbReference type="RefSeq" id="XP_022341550.1"/>
    </source>
</evidence>
<dbReference type="RefSeq" id="XP_022341551.1">
    <property type="nucleotide sequence ID" value="XM_022485843.1"/>
</dbReference>
<feature type="signal peptide" evidence="2">
    <location>
        <begin position="1"/>
        <end position="31"/>
    </location>
</feature>
<protein>
    <submittedName>
        <fullName evidence="5">Uncharacterized protein LOC111135562 isoform X1</fullName>
    </submittedName>
    <submittedName>
        <fullName evidence="6 7">Uncharacterized protein LOC111135617 isoform X1</fullName>
    </submittedName>
</protein>
<dbReference type="InterPro" id="IPR050372">
    <property type="entry name" value="Neurexin-related_CASP"/>
</dbReference>
<keyword evidence="4" id="KW-1185">Reference proteome</keyword>
<dbReference type="Gene3D" id="2.60.120.200">
    <property type="match status" value="1"/>
</dbReference>
<comment type="caution">
    <text evidence="1">Lacks conserved residue(s) required for the propagation of feature annotation.</text>
</comment>
<dbReference type="RefSeq" id="XP_022341550.1">
    <property type="nucleotide sequence ID" value="XM_022485842.1"/>
</dbReference>
<dbReference type="KEGG" id="cvn:111135562"/>